<evidence type="ECO:0000259" key="7">
    <source>
        <dbReference type="Pfam" id="PF04357"/>
    </source>
</evidence>
<keyword evidence="6" id="KW-0732">Signal</keyword>
<feature type="domain" description="Translocation and assembly module TamB C-terminal" evidence="7">
    <location>
        <begin position="1015"/>
        <end position="1364"/>
    </location>
</feature>
<keyword evidence="9" id="KW-1185">Reference proteome</keyword>
<dbReference type="PANTHER" id="PTHR36985:SF1">
    <property type="entry name" value="TRANSLOCATION AND ASSEMBLY MODULE SUBUNIT TAMB"/>
    <property type="match status" value="1"/>
</dbReference>
<proteinExistence type="predicted"/>
<evidence type="ECO:0000313" key="9">
    <source>
        <dbReference type="Proteomes" id="UP000294562"/>
    </source>
</evidence>
<dbReference type="InterPro" id="IPR007452">
    <property type="entry name" value="TamB_C"/>
</dbReference>
<accession>A0A4R6AV44</accession>
<evidence type="ECO:0000256" key="5">
    <source>
        <dbReference type="SAM" id="MobiDB-lite"/>
    </source>
</evidence>
<dbReference type="GO" id="GO:0005886">
    <property type="term" value="C:plasma membrane"/>
    <property type="evidence" value="ECO:0007669"/>
    <property type="project" value="InterPro"/>
</dbReference>
<organism evidence="8 9">
    <name type="scientific">Meridianimarinicoccus aquatilis</name>
    <dbReference type="NCBI Taxonomy" id="2552766"/>
    <lineage>
        <taxon>Bacteria</taxon>
        <taxon>Pseudomonadati</taxon>
        <taxon>Pseudomonadota</taxon>
        <taxon>Alphaproteobacteria</taxon>
        <taxon>Rhodobacterales</taxon>
        <taxon>Paracoccaceae</taxon>
        <taxon>Meridianimarinicoccus</taxon>
    </lineage>
</organism>
<evidence type="ECO:0000256" key="2">
    <source>
        <dbReference type="ARBA" id="ARBA00022692"/>
    </source>
</evidence>
<evidence type="ECO:0000256" key="1">
    <source>
        <dbReference type="ARBA" id="ARBA00004167"/>
    </source>
</evidence>
<feature type="signal peptide" evidence="6">
    <location>
        <begin position="1"/>
        <end position="26"/>
    </location>
</feature>
<evidence type="ECO:0000313" key="8">
    <source>
        <dbReference type="EMBL" id="TDL87967.1"/>
    </source>
</evidence>
<dbReference type="PANTHER" id="PTHR36985">
    <property type="entry name" value="TRANSLOCATION AND ASSEMBLY MODULE SUBUNIT TAMB"/>
    <property type="match status" value="1"/>
</dbReference>
<comment type="caution">
    <text evidence="8">The sequence shown here is derived from an EMBL/GenBank/DDBJ whole genome shotgun (WGS) entry which is preliminary data.</text>
</comment>
<dbReference type="EMBL" id="SMZO01000019">
    <property type="protein sequence ID" value="TDL87967.1"/>
    <property type="molecule type" value="Genomic_DNA"/>
</dbReference>
<comment type="subcellular location">
    <subcellularLocation>
        <location evidence="1">Membrane</location>
        <topology evidence="1">Single-pass membrane protein</topology>
    </subcellularLocation>
</comment>
<evidence type="ECO:0000256" key="6">
    <source>
        <dbReference type="SAM" id="SignalP"/>
    </source>
</evidence>
<evidence type="ECO:0000256" key="4">
    <source>
        <dbReference type="ARBA" id="ARBA00023136"/>
    </source>
</evidence>
<reference evidence="8 9" key="1">
    <citation type="submission" date="2019-03" db="EMBL/GenBank/DDBJ databases">
        <title>Rhodobacteraceae bacterium SM1902, a new member of the family Rhodobacteraceae isolated from Yantai.</title>
        <authorList>
            <person name="Sun Y."/>
        </authorList>
    </citation>
    <scope>NUCLEOTIDE SEQUENCE [LARGE SCALE GENOMIC DNA]</scope>
    <source>
        <strain evidence="8 9">SM1902</strain>
    </source>
</reference>
<dbReference type="Pfam" id="PF04357">
    <property type="entry name" value="TamB"/>
    <property type="match status" value="1"/>
</dbReference>
<protein>
    <recommendedName>
        <fullName evidence="7">Translocation and assembly module TamB C-terminal domain-containing protein</fullName>
    </recommendedName>
</protein>
<keyword evidence="3" id="KW-1133">Transmembrane helix</keyword>
<dbReference type="OrthoDB" id="7784409at2"/>
<feature type="chain" id="PRO_5020246963" description="Translocation and assembly module TamB C-terminal domain-containing protein" evidence="6">
    <location>
        <begin position="27"/>
        <end position="1364"/>
    </location>
</feature>
<dbReference type="GO" id="GO:0097347">
    <property type="term" value="C:TAM protein secretion complex"/>
    <property type="evidence" value="ECO:0007669"/>
    <property type="project" value="TreeGrafter"/>
</dbReference>
<evidence type="ECO:0000256" key="3">
    <source>
        <dbReference type="ARBA" id="ARBA00022989"/>
    </source>
</evidence>
<sequence>MRMKTKISVSLIALSLVAAPVPLALAQQDSPEEDASFLENLIQNALGGEGRTVRVVGLSGVLSSEATIERIEISDDDGTWLQVRDVSLDWRRLALLRGRLEVDALTVGVVDVARKPLPAPGEAPKLAADPEAEPEPFSLPDLPVSVNVAQLSIGAIRLGEPVLGQAVELSLSGQAQLAGGEGNANLSLVRIDGKEAGYRLAAGYTNDTGVVLVDLDVSEEPGGLITTLAGIPDSPSLSLTLKGEDPISDFTADLALRTSDVDRLSGTISLRDLPGTDTPEREITADVAGDVADLFLPDYRDFFGRRIELALRARQGEAIGLDIEDLALTTRGLQLTGTADLSPAYMPQTLDLEAHLGTDLGLPVVLPLPGTPMLVHDADLSIIYDEAAGDTFAVTLDGDGFMRADGLMVDSVSFTTEGQLTKDAPTDITAALAQITGTLTGFASTDPALWDAAGDAIALSGKVDWQKGGALTVTDFNVASQDLSRPETGDIAITGDATVTGLETQAIALTTQIDAQLGDLDRLSAISGQNLGGAIDAKVAANYDTVSGGFDVELDGFSTDLVIGDAGADALMSGRVELGIAAARTADGISLDRLELDGGRVDLTGSGGIDPQGWPRAITLAGRVGAPDGPPVVIPAPGPRTTLQSAQINLTYDPETGDEFQLDLTADDFQREGEVAMDQAKVLAIGELSRTEATVEGVTARITAALTGLSATDPDLSDVIAPGLAFDTDIAWIAEEKSLTVDGLDLNSGDVSVAADVAISDLLTPEMVVDADFDAQTGPLARFAALAGLDLAGSANARGTAKFATETGFFDVDLRAEGTDVATGITEADQAIGGDSTLVVQATRNEDGLDIQQAELQTREISVTATGGIAGDVTTVNVAAGLRDVGLFAPGFNGPLEIDATAKNQNDIWSIDGDLTGPGGSEARYSGDVLRPDGTMALDLSGALPLGLVNRFLLPRNIDGTARFDLAVNGPPGLESLSGTVSTQGARVADPTLRLALEDIGLNVQLSDANAQLDMNANLSSGGQIIVSGPVGLTGTIPADITARLQNLTLVDPTLYEIALDGEIGVNGPLTGGANIAGQINIGRSEIKIPNTFGGGGAVPDIVHVNESRASYATRRRAGLIKDPEAESGGGSGPVFGLDIVISAPQAIFVRGRGLDVELGGRIDIGGTTASPNPQGGLQLIRGRLDLLSQRLNFDTAEISLQGDLDPDISMVASSDNGDVISKIIIEGPVSEPEFSFESEPELPDDEVLAQLFFGKPVADLTPLELAQLASAINRLQGGGGGVFGFAREALGVDDLSVATDEDGNTAVTAGRYLSEKVYTDVTVGSDGTSEVELNYEIRKDFSARGRFDNEGETGIGLVFERDY</sequence>
<gene>
    <name evidence="8" type="ORF">E2L05_10195</name>
</gene>
<name>A0A4R6AV44_9RHOB</name>
<keyword evidence="4" id="KW-0472">Membrane</keyword>
<keyword evidence="2" id="KW-0812">Transmembrane</keyword>
<dbReference type="Proteomes" id="UP000294562">
    <property type="component" value="Unassembled WGS sequence"/>
</dbReference>
<dbReference type="GO" id="GO:0009306">
    <property type="term" value="P:protein secretion"/>
    <property type="evidence" value="ECO:0007669"/>
    <property type="project" value="InterPro"/>
</dbReference>
<feature type="region of interest" description="Disordered" evidence="5">
    <location>
        <begin position="119"/>
        <end position="138"/>
    </location>
</feature>